<evidence type="ECO:0000313" key="1">
    <source>
        <dbReference type="EMBL" id="AEO71567.1"/>
    </source>
</evidence>
<organism evidence="1 2">
    <name type="scientific">Thermothielavioides terrestris (strain ATCC 38088 / NRRL 8126)</name>
    <name type="common">Thielavia terrestris</name>
    <dbReference type="NCBI Taxonomy" id="578455"/>
    <lineage>
        <taxon>Eukaryota</taxon>
        <taxon>Fungi</taxon>
        <taxon>Dikarya</taxon>
        <taxon>Ascomycota</taxon>
        <taxon>Pezizomycotina</taxon>
        <taxon>Sordariomycetes</taxon>
        <taxon>Sordariomycetidae</taxon>
        <taxon>Sordariales</taxon>
        <taxon>Chaetomiaceae</taxon>
        <taxon>Thermothielavioides</taxon>
        <taxon>Thermothielavioides terrestris</taxon>
    </lineage>
</organism>
<gene>
    <name evidence="1" type="ORF">THITE_2124099</name>
</gene>
<dbReference type="HOGENOM" id="CLU_082473_0_0_1"/>
<dbReference type="eggNOG" id="ENOG502S61E">
    <property type="taxonomic scope" value="Eukaryota"/>
</dbReference>
<proteinExistence type="predicted"/>
<dbReference type="KEGG" id="ttt:THITE_2124099"/>
<accession>G2RIA5</accession>
<name>G2RIA5_THETT</name>
<evidence type="ECO:0000313" key="2">
    <source>
        <dbReference type="Proteomes" id="UP000008181"/>
    </source>
</evidence>
<dbReference type="RefSeq" id="XP_003657903.1">
    <property type="nucleotide sequence ID" value="XM_003657855.1"/>
</dbReference>
<keyword evidence="2" id="KW-1185">Reference proteome</keyword>
<reference evidence="1 2" key="1">
    <citation type="journal article" date="2011" name="Nat. Biotechnol.">
        <title>Comparative genomic analysis of the thermophilic biomass-degrading fungi Myceliophthora thermophila and Thielavia terrestris.</title>
        <authorList>
            <person name="Berka R.M."/>
            <person name="Grigoriev I.V."/>
            <person name="Otillar R."/>
            <person name="Salamov A."/>
            <person name="Grimwood J."/>
            <person name="Reid I."/>
            <person name="Ishmael N."/>
            <person name="John T."/>
            <person name="Darmond C."/>
            <person name="Moisan M.-C."/>
            <person name="Henrissat B."/>
            <person name="Coutinho P.M."/>
            <person name="Lombard V."/>
            <person name="Natvig D.O."/>
            <person name="Lindquist E."/>
            <person name="Schmutz J."/>
            <person name="Lucas S."/>
            <person name="Harris P."/>
            <person name="Powlowski J."/>
            <person name="Bellemare A."/>
            <person name="Taylor D."/>
            <person name="Butler G."/>
            <person name="de Vries R.P."/>
            <person name="Allijn I.E."/>
            <person name="van den Brink J."/>
            <person name="Ushinsky S."/>
            <person name="Storms R."/>
            <person name="Powell A.J."/>
            <person name="Paulsen I.T."/>
            <person name="Elbourne L.D.H."/>
            <person name="Baker S.E."/>
            <person name="Magnuson J."/>
            <person name="LaBoissiere S."/>
            <person name="Clutterbuck A.J."/>
            <person name="Martinez D."/>
            <person name="Wogulis M."/>
            <person name="de Leon A.L."/>
            <person name="Rey M.W."/>
            <person name="Tsang A."/>
        </authorList>
    </citation>
    <scope>NUCLEOTIDE SEQUENCE [LARGE SCALE GENOMIC DNA]</scope>
    <source>
        <strain evidence="2">ATCC 38088 / NRRL 8126</strain>
    </source>
</reference>
<protein>
    <submittedName>
        <fullName evidence="1">Uncharacterized protein</fullName>
    </submittedName>
</protein>
<sequence>MFSFARRLLQPFRLKREAASSAGQGFERPPTVAWLLAHRAECSGERARTKGATPTASLYRMYEYLVLGYITGLRTEIEYFFNQPSWAVSAIPDPEDPDPERYAILAVLPYYLVIAFNRLIERGLPRGSPAIIAGEAVEEELRAREVVLEQEPPWAAKVPPLPNALTIPDGSNREPEEETRSKRFLDMNIIVEEPHVLFV</sequence>
<dbReference type="GeneID" id="11522139"/>
<dbReference type="AlphaFoldDB" id="G2RIA5"/>
<dbReference type="EMBL" id="CP003014">
    <property type="protein sequence ID" value="AEO71567.1"/>
    <property type="molecule type" value="Genomic_DNA"/>
</dbReference>
<dbReference type="Proteomes" id="UP000008181">
    <property type="component" value="Chromosome 6"/>
</dbReference>
<dbReference type="OrthoDB" id="5422293at2759"/>